<dbReference type="PROSITE" id="PS50994">
    <property type="entry name" value="INTEGRASE"/>
    <property type="match status" value="1"/>
</dbReference>
<dbReference type="Pfam" id="PF00078">
    <property type="entry name" value="RVT_1"/>
    <property type="match status" value="1"/>
</dbReference>
<reference evidence="4 5" key="1">
    <citation type="submission" date="2024-02" db="EMBL/GenBank/DDBJ databases">
        <title>High-quality chromosome-scale genome assembly of Pensacola bahiagrass (Paspalum notatum Flugge var. saurae).</title>
        <authorList>
            <person name="Vega J.M."/>
            <person name="Podio M."/>
            <person name="Orjuela J."/>
            <person name="Siena L.A."/>
            <person name="Pessino S.C."/>
            <person name="Combes M.C."/>
            <person name="Mariac C."/>
            <person name="Albertini E."/>
            <person name="Pupilli F."/>
            <person name="Ortiz J.P.A."/>
            <person name="Leblanc O."/>
        </authorList>
    </citation>
    <scope>NUCLEOTIDE SEQUENCE [LARGE SCALE GENOMIC DNA]</scope>
    <source>
        <strain evidence="4">R1</strain>
        <tissue evidence="4">Leaf</tissue>
    </source>
</reference>
<dbReference type="SUPFAM" id="SSF56672">
    <property type="entry name" value="DNA/RNA polymerases"/>
    <property type="match status" value="1"/>
</dbReference>
<dbReference type="Gene3D" id="3.30.70.270">
    <property type="match status" value="2"/>
</dbReference>
<proteinExistence type="predicted"/>
<dbReference type="InterPro" id="IPR050951">
    <property type="entry name" value="Retrovirus_Pol_polyprotein"/>
</dbReference>
<dbReference type="EMBL" id="CP144747">
    <property type="protein sequence ID" value="WVZ64411.1"/>
    <property type="molecule type" value="Genomic_DNA"/>
</dbReference>
<evidence type="ECO:0000259" key="2">
    <source>
        <dbReference type="PROSITE" id="PS50878"/>
    </source>
</evidence>
<accession>A0AAQ3T0Y1</accession>
<evidence type="ECO:0000256" key="1">
    <source>
        <dbReference type="ARBA" id="ARBA00023268"/>
    </source>
</evidence>
<feature type="domain" description="Integrase catalytic" evidence="3">
    <location>
        <begin position="348"/>
        <end position="512"/>
    </location>
</feature>
<dbReference type="AlphaFoldDB" id="A0AAQ3T0Y1"/>
<evidence type="ECO:0000313" key="5">
    <source>
        <dbReference type="Proteomes" id="UP001341281"/>
    </source>
</evidence>
<dbReference type="InterPro" id="IPR001584">
    <property type="entry name" value="Integrase_cat-core"/>
</dbReference>
<dbReference type="Gene3D" id="3.30.420.10">
    <property type="entry name" value="Ribonuclease H-like superfamily/Ribonuclease H"/>
    <property type="match status" value="1"/>
</dbReference>
<dbReference type="SUPFAM" id="SSF53098">
    <property type="entry name" value="Ribonuclease H-like"/>
    <property type="match status" value="1"/>
</dbReference>
<evidence type="ECO:0000259" key="3">
    <source>
        <dbReference type="PROSITE" id="PS50994"/>
    </source>
</evidence>
<dbReference type="InterPro" id="IPR043502">
    <property type="entry name" value="DNA/RNA_pol_sf"/>
</dbReference>
<protein>
    <submittedName>
        <fullName evidence="4">Uncharacterized protein</fullName>
    </submittedName>
</protein>
<dbReference type="PROSITE" id="PS50878">
    <property type="entry name" value="RT_POL"/>
    <property type="match status" value="1"/>
</dbReference>
<dbReference type="FunFam" id="3.30.70.270:FF:000003">
    <property type="entry name" value="Transposon Ty3-G Gag-Pol polyprotein"/>
    <property type="match status" value="1"/>
</dbReference>
<dbReference type="CDD" id="cd01647">
    <property type="entry name" value="RT_LTR"/>
    <property type="match status" value="1"/>
</dbReference>
<dbReference type="InterPro" id="IPR012337">
    <property type="entry name" value="RNaseH-like_sf"/>
</dbReference>
<dbReference type="GO" id="GO:0003824">
    <property type="term" value="F:catalytic activity"/>
    <property type="evidence" value="ECO:0007669"/>
    <property type="project" value="UniProtKB-KW"/>
</dbReference>
<dbReference type="PANTHER" id="PTHR37984">
    <property type="entry name" value="PROTEIN CBG26694"/>
    <property type="match status" value="1"/>
</dbReference>
<keyword evidence="1" id="KW-0511">Multifunctional enzyme</keyword>
<dbReference type="CDD" id="cd09274">
    <property type="entry name" value="RNase_HI_RT_Ty3"/>
    <property type="match status" value="1"/>
</dbReference>
<name>A0AAQ3T0Y1_PASNO</name>
<dbReference type="GO" id="GO:0003676">
    <property type="term" value="F:nucleic acid binding"/>
    <property type="evidence" value="ECO:0007669"/>
    <property type="project" value="InterPro"/>
</dbReference>
<dbReference type="InterPro" id="IPR056924">
    <property type="entry name" value="SH3_Tf2-1"/>
</dbReference>
<feature type="domain" description="Reverse transcriptase" evidence="2">
    <location>
        <begin position="1"/>
        <end position="82"/>
    </location>
</feature>
<dbReference type="Pfam" id="PF17919">
    <property type="entry name" value="RT_RNaseH_2"/>
    <property type="match status" value="1"/>
</dbReference>
<dbReference type="FunFam" id="3.30.70.270:FF:000020">
    <property type="entry name" value="Transposon Tf2-6 polyprotein-like Protein"/>
    <property type="match status" value="1"/>
</dbReference>
<keyword evidence="5" id="KW-1185">Reference proteome</keyword>
<dbReference type="Pfam" id="PF24626">
    <property type="entry name" value="SH3_Tf2-1"/>
    <property type="match status" value="1"/>
</dbReference>
<dbReference type="InterPro" id="IPR000477">
    <property type="entry name" value="RT_dom"/>
</dbReference>
<dbReference type="InterPro" id="IPR043128">
    <property type="entry name" value="Rev_trsase/Diguanyl_cyclase"/>
</dbReference>
<sequence>MPFDLTNAPSTFQALMNSILRPFLRRCVLVFFDDILIYSSSWTEHLQHVRAVLSVLRAHSLVLKHSKCLFRAQRMHYLGHIISKDGVAMDSDKVDAVRSWPLPRSVRALRGFLGLTGYYRRFIHNYGLIVGPLTALMKKEAFHWTSTATTAFDDLKQALTTGPVLQLPDFDKSFVVDCNASGTGYDAVLHQGAGPIAFFSRVVAPQHAKLAAYKRELIGLVQAVRHWRPYLWPHEFVIRTDHCSLKHLLDQRLSTIPQHTWVSKLLGYSFQVEYKPGKQNAAANALSRRHEDSMGSIHALSRPSFGLFAALQKEVTSLPELQAKKQEKFAVCQRNKTEHLHPAGLLQPLDVPHAVWSDIAMDFVKGFPKVGGKSVVLTVVDRFSKMAHFIPLGHPYTALTVAQAFFEGIVRLHGFPCSIVSDRDPVFTSTLKELFSLAGIKLRLSSAFRPQTDGQSESSLQSTPFKVVFGRDPPSLLSYQPGLARVQAVDIQMQQRDEFLLEIREHLLRAQEIMWSHHDQGHRDVSFAVGDWAWLRLHQRSASGITARSNAKLAPRFYGPFQVVERVGLVAYCLCLPPKARIHDVFHVVFLKKHHGDPPASPRTLPAITHGRVIPTPFAVVRARPSRGSWELLVRWDGHGSAMLRGSRWTVSRKSIPISSSRTSCFPRGGSAVDSFFGKKYQRRPKKNAGIVR</sequence>
<evidence type="ECO:0000313" key="4">
    <source>
        <dbReference type="EMBL" id="WVZ64411.1"/>
    </source>
</evidence>
<dbReference type="Proteomes" id="UP001341281">
    <property type="component" value="Chromosome 03"/>
</dbReference>
<gene>
    <name evidence="4" type="ORF">U9M48_013924</name>
</gene>
<dbReference type="PANTHER" id="PTHR37984:SF5">
    <property type="entry name" value="PROTEIN NYNRIN-LIKE"/>
    <property type="match status" value="1"/>
</dbReference>
<dbReference type="GO" id="GO:0015074">
    <property type="term" value="P:DNA integration"/>
    <property type="evidence" value="ECO:0007669"/>
    <property type="project" value="InterPro"/>
</dbReference>
<organism evidence="4 5">
    <name type="scientific">Paspalum notatum var. saurae</name>
    <dbReference type="NCBI Taxonomy" id="547442"/>
    <lineage>
        <taxon>Eukaryota</taxon>
        <taxon>Viridiplantae</taxon>
        <taxon>Streptophyta</taxon>
        <taxon>Embryophyta</taxon>
        <taxon>Tracheophyta</taxon>
        <taxon>Spermatophyta</taxon>
        <taxon>Magnoliopsida</taxon>
        <taxon>Liliopsida</taxon>
        <taxon>Poales</taxon>
        <taxon>Poaceae</taxon>
        <taxon>PACMAD clade</taxon>
        <taxon>Panicoideae</taxon>
        <taxon>Andropogonodae</taxon>
        <taxon>Paspaleae</taxon>
        <taxon>Paspalinae</taxon>
        <taxon>Paspalum</taxon>
    </lineage>
</organism>
<dbReference type="InterPro" id="IPR041577">
    <property type="entry name" value="RT_RNaseH_2"/>
</dbReference>
<dbReference type="InterPro" id="IPR036397">
    <property type="entry name" value="RNaseH_sf"/>
</dbReference>